<dbReference type="Proteomes" id="UP000226431">
    <property type="component" value="Unassembled WGS sequence"/>
</dbReference>
<feature type="compositionally biased region" description="Basic and acidic residues" evidence="1">
    <location>
        <begin position="28"/>
        <end position="38"/>
    </location>
</feature>
<evidence type="ECO:0000313" key="3">
    <source>
        <dbReference type="EMBL" id="PHH78259.1"/>
    </source>
</evidence>
<evidence type="ECO:0000313" key="4">
    <source>
        <dbReference type="Proteomes" id="UP000226431"/>
    </source>
</evidence>
<feature type="compositionally biased region" description="Basic and acidic residues" evidence="1">
    <location>
        <begin position="1"/>
        <end position="17"/>
    </location>
</feature>
<protein>
    <recommendedName>
        <fullName evidence="2">Retrovirus-related Pol polyprotein from transposon TNT 1-94-like beta-barrel domain-containing protein</fullName>
    </recommendedName>
</protein>
<evidence type="ECO:0000256" key="1">
    <source>
        <dbReference type="SAM" id="MobiDB-lite"/>
    </source>
</evidence>
<name>A0A2C5XRC8_9HYPO</name>
<evidence type="ECO:0000259" key="2">
    <source>
        <dbReference type="Pfam" id="PF22936"/>
    </source>
</evidence>
<sequence length="169" mass="19463">MPKRKIEEAEDDKKSVPFDKTQGSMGDKPSDMDEPPDRDRVLLCSTSRHHMFNDLKWFADFVRYDEPGKIVKTAHGARIRAFGLGTVKVYSVSNHYQLKEAFYVPSMPVNFISHGLMAKEGFTTLRTKFSTPYLSRNDQLDFVLDWHLNEMVMPTAKHYNQYKIGLPSG</sequence>
<accession>A0A2C5XRC8</accession>
<reference evidence="3 4" key="1">
    <citation type="submission" date="2017-06" db="EMBL/GenBank/DDBJ databases">
        <title>Ant-infecting Ophiocordyceps genomes reveal a high diversity of potential behavioral manipulation genes and a possible major role for enterotoxins.</title>
        <authorList>
            <person name="De Bekker C."/>
            <person name="Evans H.C."/>
            <person name="Brachmann A."/>
            <person name="Hughes D.P."/>
        </authorList>
    </citation>
    <scope>NUCLEOTIDE SEQUENCE [LARGE SCALE GENOMIC DNA]</scope>
    <source>
        <strain evidence="3 4">Map16</strain>
    </source>
</reference>
<dbReference type="AlphaFoldDB" id="A0A2C5XRC8"/>
<keyword evidence="4" id="KW-1185">Reference proteome</keyword>
<dbReference type="EMBL" id="NJES01000086">
    <property type="protein sequence ID" value="PHH78259.1"/>
    <property type="molecule type" value="Genomic_DNA"/>
</dbReference>
<dbReference type="InterPro" id="IPR054722">
    <property type="entry name" value="PolX-like_BBD"/>
</dbReference>
<gene>
    <name evidence="3" type="ORF">CDD80_7132</name>
</gene>
<feature type="region of interest" description="Disordered" evidence="1">
    <location>
        <begin position="1"/>
        <end position="38"/>
    </location>
</feature>
<comment type="caution">
    <text evidence="3">The sequence shown here is derived from an EMBL/GenBank/DDBJ whole genome shotgun (WGS) entry which is preliminary data.</text>
</comment>
<organism evidence="3 4">
    <name type="scientific">Ophiocordyceps camponoti-rufipedis</name>
    <dbReference type="NCBI Taxonomy" id="2004952"/>
    <lineage>
        <taxon>Eukaryota</taxon>
        <taxon>Fungi</taxon>
        <taxon>Dikarya</taxon>
        <taxon>Ascomycota</taxon>
        <taxon>Pezizomycotina</taxon>
        <taxon>Sordariomycetes</taxon>
        <taxon>Hypocreomycetidae</taxon>
        <taxon>Hypocreales</taxon>
        <taxon>Ophiocordycipitaceae</taxon>
        <taxon>Ophiocordyceps</taxon>
    </lineage>
</organism>
<dbReference type="Pfam" id="PF22936">
    <property type="entry name" value="Pol_BBD"/>
    <property type="match status" value="1"/>
</dbReference>
<proteinExistence type="predicted"/>
<feature type="domain" description="Retrovirus-related Pol polyprotein from transposon TNT 1-94-like beta-barrel" evidence="2">
    <location>
        <begin position="46"/>
        <end position="122"/>
    </location>
</feature>